<dbReference type="GO" id="GO:0003677">
    <property type="term" value="F:DNA binding"/>
    <property type="evidence" value="ECO:0007669"/>
    <property type="project" value="InterPro"/>
</dbReference>
<evidence type="ECO:0000256" key="3">
    <source>
        <dbReference type="ARBA" id="ARBA00022705"/>
    </source>
</evidence>
<reference evidence="8" key="1">
    <citation type="submission" date="2022-01" db="EMBL/GenBank/DDBJ databases">
        <authorList>
            <person name="King R."/>
        </authorList>
    </citation>
    <scope>NUCLEOTIDE SEQUENCE</scope>
</reference>
<dbReference type="SMART" id="SM00382">
    <property type="entry name" value="AAA"/>
    <property type="match status" value="1"/>
</dbReference>
<dbReference type="GO" id="GO:0005524">
    <property type="term" value="F:ATP binding"/>
    <property type="evidence" value="ECO:0007669"/>
    <property type="project" value="UniProtKB-KW"/>
</dbReference>
<dbReference type="InterPro" id="IPR013748">
    <property type="entry name" value="Rep_factorC_C"/>
</dbReference>
<keyword evidence="4" id="KW-0547">Nucleotide-binding</keyword>
<protein>
    <recommendedName>
        <fullName evidence="7">AAA+ ATPase domain-containing protein</fullName>
    </recommendedName>
</protein>
<dbReference type="InterPro" id="IPR050238">
    <property type="entry name" value="DNA_Rep/Repair_Clamp_Loader"/>
</dbReference>
<dbReference type="InterPro" id="IPR003959">
    <property type="entry name" value="ATPase_AAA_core"/>
</dbReference>
<keyword evidence="5" id="KW-0067">ATP-binding</keyword>
<evidence type="ECO:0000256" key="5">
    <source>
        <dbReference type="ARBA" id="ARBA00022840"/>
    </source>
</evidence>
<comment type="similarity">
    <text evidence="2">Belongs to the activator 1 small subunits family.</text>
</comment>
<dbReference type="Gene3D" id="1.20.272.10">
    <property type="match status" value="1"/>
</dbReference>
<evidence type="ECO:0000256" key="4">
    <source>
        <dbReference type="ARBA" id="ARBA00022741"/>
    </source>
</evidence>
<dbReference type="CDD" id="cd00009">
    <property type="entry name" value="AAA"/>
    <property type="match status" value="1"/>
</dbReference>
<dbReference type="Pfam" id="PF08542">
    <property type="entry name" value="Rep_fac_C"/>
    <property type="match status" value="1"/>
</dbReference>
<evidence type="ECO:0000313" key="8">
    <source>
        <dbReference type="EMBL" id="CAH1399383.1"/>
    </source>
</evidence>
<evidence type="ECO:0000256" key="6">
    <source>
        <dbReference type="ARBA" id="ARBA00023242"/>
    </source>
</evidence>
<dbReference type="PANTHER" id="PTHR11669:SF20">
    <property type="entry name" value="REPLICATION FACTOR C SUBUNIT 4"/>
    <property type="match status" value="1"/>
</dbReference>
<dbReference type="SUPFAM" id="SSF48019">
    <property type="entry name" value="post-AAA+ oligomerization domain-like"/>
    <property type="match status" value="1"/>
</dbReference>
<dbReference type="AlphaFoldDB" id="A0A9P0MJP0"/>
<dbReference type="OrthoDB" id="10249205at2759"/>
<dbReference type="GO" id="GO:0006261">
    <property type="term" value="P:DNA-templated DNA replication"/>
    <property type="evidence" value="ECO:0007669"/>
    <property type="project" value="TreeGrafter"/>
</dbReference>
<dbReference type="InterPro" id="IPR027417">
    <property type="entry name" value="P-loop_NTPase"/>
</dbReference>
<dbReference type="GO" id="GO:0006281">
    <property type="term" value="P:DNA repair"/>
    <property type="evidence" value="ECO:0007669"/>
    <property type="project" value="TreeGrafter"/>
</dbReference>
<dbReference type="PANTHER" id="PTHR11669">
    <property type="entry name" value="REPLICATION FACTOR C / DNA POLYMERASE III GAMMA-TAU SUBUNIT"/>
    <property type="match status" value="1"/>
</dbReference>
<dbReference type="InterPro" id="IPR008921">
    <property type="entry name" value="DNA_pol3_clamp-load_cplx_C"/>
</dbReference>
<dbReference type="GO" id="GO:0016887">
    <property type="term" value="F:ATP hydrolysis activity"/>
    <property type="evidence" value="ECO:0007669"/>
    <property type="project" value="InterPro"/>
</dbReference>
<dbReference type="FunFam" id="3.40.50.300:FF:000129">
    <property type="entry name" value="Replication factor C subunit 5"/>
    <property type="match status" value="1"/>
</dbReference>
<dbReference type="EMBL" id="OV725080">
    <property type="protein sequence ID" value="CAH1399383.1"/>
    <property type="molecule type" value="Genomic_DNA"/>
</dbReference>
<dbReference type="GO" id="GO:0005663">
    <property type="term" value="C:DNA replication factor C complex"/>
    <property type="evidence" value="ECO:0007669"/>
    <property type="project" value="TreeGrafter"/>
</dbReference>
<gene>
    <name evidence="8" type="ORF">NEZAVI_LOCUS8841</name>
</gene>
<dbReference type="InterPro" id="IPR003593">
    <property type="entry name" value="AAA+_ATPase"/>
</dbReference>
<evidence type="ECO:0000256" key="1">
    <source>
        <dbReference type="ARBA" id="ARBA00004123"/>
    </source>
</evidence>
<evidence type="ECO:0000259" key="7">
    <source>
        <dbReference type="SMART" id="SM00382"/>
    </source>
</evidence>
<dbReference type="Gene3D" id="3.40.50.300">
    <property type="entry name" value="P-loop containing nucleotide triphosphate hydrolases"/>
    <property type="match status" value="1"/>
</dbReference>
<dbReference type="CDD" id="cd18140">
    <property type="entry name" value="HLD_clamp_RFC"/>
    <property type="match status" value="1"/>
</dbReference>
<comment type="subcellular location">
    <subcellularLocation>
        <location evidence="1">Nucleus</location>
    </subcellularLocation>
</comment>
<evidence type="ECO:0000313" key="9">
    <source>
        <dbReference type="Proteomes" id="UP001152798"/>
    </source>
</evidence>
<dbReference type="SUPFAM" id="SSF52540">
    <property type="entry name" value="P-loop containing nucleoside triphosphate hydrolases"/>
    <property type="match status" value="1"/>
</dbReference>
<keyword evidence="3" id="KW-0235">DNA replication</keyword>
<name>A0A9P0MJP0_NEZVI</name>
<dbReference type="InterPro" id="IPR047854">
    <property type="entry name" value="RFC_lid"/>
</dbReference>
<dbReference type="NCBIfam" id="NF001679">
    <property type="entry name" value="PRK00440.1"/>
    <property type="match status" value="1"/>
</dbReference>
<dbReference type="Pfam" id="PF21960">
    <property type="entry name" value="RCF1-5-like_lid"/>
    <property type="match status" value="1"/>
</dbReference>
<dbReference type="Pfam" id="PF00004">
    <property type="entry name" value="AAA"/>
    <property type="match status" value="1"/>
</dbReference>
<dbReference type="Gene3D" id="1.10.8.60">
    <property type="match status" value="1"/>
</dbReference>
<sequence length="458" mass="51772">MNMEGSNKKLKNEFNKLDNCQANDSNFQPGSDYKQLIKDIKKFTTLIQEKKVEDELFKTVYNIAHPRFVKELWDTDGDNVSELSLNSDTSADEAYWKDLEQKMDAFLKNKKINKEEKTDLKTSKDSKPEVPNKPWVEKYRPKTVDDVVEQTEIVSVLKQVLGGADLPHFLFYGPPGTGKTSTILAAARELFGNAFRDRILELNASDDRGIQVIRDKVKNFAQLTASSVRPDGSPCPPYKIVILDEADSMTGAAQAALRRTMEKETKTTRFCLICNYVSSIIEPLTSRCMKFRFKPLGTYVIKSRLEMICKEEGVNCDMNAISKIVDISEGDLRQAITVLQSCARLKGGDKITEDDIVEISNLVPEGLVFDLVESCKENVYEKIQLRVTKIIYEAYPLSQIVTQIHKYITSSNSLTDVQKAKISEYIAECSSRLQRGASEYTQLLHLCCSMGNILQEES</sequence>
<keyword evidence="6" id="KW-0539">Nucleus</keyword>
<dbReference type="Proteomes" id="UP001152798">
    <property type="component" value="Chromosome 4"/>
</dbReference>
<dbReference type="FunFam" id="1.20.272.10:FF:000011">
    <property type="entry name" value="Replication factor C subunit 2"/>
    <property type="match status" value="1"/>
</dbReference>
<evidence type="ECO:0000256" key="2">
    <source>
        <dbReference type="ARBA" id="ARBA00005378"/>
    </source>
</evidence>
<dbReference type="FunFam" id="1.10.8.60:FF:000032">
    <property type="entry name" value="Replication factor C subunit 4"/>
    <property type="match status" value="1"/>
</dbReference>
<organism evidence="8 9">
    <name type="scientific">Nezara viridula</name>
    <name type="common">Southern green stink bug</name>
    <name type="synonym">Cimex viridulus</name>
    <dbReference type="NCBI Taxonomy" id="85310"/>
    <lineage>
        <taxon>Eukaryota</taxon>
        <taxon>Metazoa</taxon>
        <taxon>Ecdysozoa</taxon>
        <taxon>Arthropoda</taxon>
        <taxon>Hexapoda</taxon>
        <taxon>Insecta</taxon>
        <taxon>Pterygota</taxon>
        <taxon>Neoptera</taxon>
        <taxon>Paraneoptera</taxon>
        <taxon>Hemiptera</taxon>
        <taxon>Heteroptera</taxon>
        <taxon>Panheteroptera</taxon>
        <taxon>Pentatomomorpha</taxon>
        <taxon>Pentatomoidea</taxon>
        <taxon>Pentatomidae</taxon>
        <taxon>Pentatominae</taxon>
        <taxon>Nezara</taxon>
    </lineage>
</organism>
<proteinExistence type="inferred from homology"/>
<keyword evidence="9" id="KW-1185">Reference proteome</keyword>
<feature type="domain" description="AAA+ ATPase" evidence="7">
    <location>
        <begin position="165"/>
        <end position="296"/>
    </location>
</feature>
<dbReference type="GO" id="GO:0005634">
    <property type="term" value="C:nucleus"/>
    <property type="evidence" value="ECO:0007669"/>
    <property type="project" value="UniProtKB-SubCell"/>
</dbReference>
<accession>A0A9P0MJP0</accession>
<dbReference type="GO" id="GO:0003689">
    <property type="term" value="F:DNA clamp loader activity"/>
    <property type="evidence" value="ECO:0007669"/>
    <property type="project" value="TreeGrafter"/>
</dbReference>